<keyword evidence="3 4" id="KW-0592">Phosphate transport</keyword>
<feature type="signal peptide" evidence="5">
    <location>
        <begin position="1"/>
        <end position="21"/>
    </location>
</feature>
<evidence type="ECO:0000313" key="8">
    <source>
        <dbReference type="Proteomes" id="UP000280698"/>
    </source>
</evidence>
<evidence type="ECO:0000256" key="5">
    <source>
        <dbReference type="SAM" id="SignalP"/>
    </source>
</evidence>
<dbReference type="Pfam" id="PF12849">
    <property type="entry name" value="PBP_like_2"/>
    <property type="match status" value="1"/>
</dbReference>
<evidence type="ECO:0000259" key="6">
    <source>
        <dbReference type="Pfam" id="PF12849"/>
    </source>
</evidence>
<keyword evidence="8" id="KW-1185">Reference proteome</keyword>
<dbReference type="InterPro" id="IPR024370">
    <property type="entry name" value="PBP_domain"/>
</dbReference>
<evidence type="ECO:0000256" key="1">
    <source>
        <dbReference type="ARBA" id="ARBA00008725"/>
    </source>
</evidence>
<evidence type="ECO:0000313" key="7">
    <source>
        <dbReference type="EMBL" id="RNL91997.1"/>
    </source>
</evidence>
<protein>
    <recommendedName>
        <fullName evidence="4">Phosphate-binding protein</fullName>
    </recommendedName>
</protein>
<dbReference type="EMBL" id="RJLN01000087">
    <property type="protein sequence ID" value="RNL91997.1"/>
    <property type="molecule type" value="Genomic_DNA"/>
</dbReference>
<dbReference type="InterPro" id="IPR005673">
    <property type="entry name" value="ABC_phos-bd_PstS"/>
</dbReference>
<reference evidence="7 8" key="1">
    <citation type="submission" date="2018-11" db="EMBL/GenBank/DDBJ databases">
        <title>Micromonospora sp. PPF5-17, a new actinomycetes isolated from a hot spring soil.</title>
        <authorList>
            <person name="Thawai C."/>
        </authorList>
    </citation>
    <scope>NUCLEOTIDE SEQUENCE [LARGE SCALE GENOMIC DNA]</scope>
    <source>
        <strain evidence="7 8">PPF5-17</strain>
    </source>
</reference>
<organism evidence="7 8">
    <name type="scientific">Micromonospora solifontis</name>
    <dbReference type="NCBI Taxonomy" id="2487138"/>
    <lineage>
        <taxon>Bacteria</taxon>
        <taxon>Bacillati</taxon>
        <taxon>Actinomycetota</taxon>
        <taxon>Actinomycetes</taxon>
        <taxon>Micromonosporales</taxon>
        <taxon>Micromonosporaceae</taxon>
        <taxon>Micromonospora</taxon>
    </lineage>
</organism>
<name>A0ABX9WCT8_9ACTN</name>
<dbReference type="Proteomes" id="UP000280698">
    <property type="component" value="Unassembled WGS sequence"/>
</dbReference>
<dbReference type="InterPro" id="IPR050962">
    <property type="entry name" value="Phosphate-bind_PstS"/>
</dbReference>
<dbReference type="PANTHER" id="PTHR42996">
    <property type="entry name" value="PHOSPHATE-BINDING PROTEIN PSTS"/>
    <property type="match status" value="1"/>
</dbReference>
<keyword evidence="5" id="KW-0732">Signal</keyword>
<comment type="caution">
    <text evidence="7">The sequence shown here is derived from an EMBL/GenBank/DDBJ whole genome shotgun (WGS) entry which is preliminary data.</text>
</comment>
<comment type="similarity">
    <text evidence="1 4">Belongs to the PstS family.</text>
</comment>
<evidence type="ECO:0000256" key="3">
    <source>
        <dbReference type="ARBA" id="ARBA00022592"/>
    </source>
</evidence>
<accession>A0ABX9WCT8</accession>
<feature type="domain" description="PBP" evidence="6">
    <location>
        <begin position="70"/>
        <end position="356"/>
    </location>
</feature>
<dbReference type="Gene3D" id="3.40.190.10">
    <property type="entry name" value="Periplasmic binding protein-like II"/>
    <property type="match status" value="2"/>
</dbReference>
<dbReference type="CDD" id="cd13565">
    <property type="entry name" value="PBP2_PstS"/>
    <property type="match status" value="1"/>
</dbReference>
<dbReference type="SUPFAM" id="SSF53850">
    <property type="entry name" value="Periplasmic binding protein-like II"/>
    <property type="match status" value="1"/>
</dbReference>
<dbReference type="PANTHER" id="PTHR42996:SF1">
    <property type="entry name" value="PHOSPHATE-BINDING PROTEIN PSTS"/>
    <property type="match status" value="1"/>
</dbReference>
<gene>
    <name evidence="7" type="primary">pstS</name>
    <name evidence="7" type="ORF">EFE23_23015</name>
</gene>
<dbReference type="PROSITE" id="PS51257">
    <property type="entry name" value="PROKAR_LIPOPROTEIN"/>
    <property type="match status" value="1"/>
</dbReference>
<evidence type="ECO:0000256" key="4">
    <source>
        <dbReference type="PIRNR" id="PIRNR002756"/>
    </source>
</evidence>
<dbReference type="PIRSF" id="PIRSF002756">
    <property type="entry name" value="PstS"/>
    <property type="match status" value="1"/>
</dbReference>
<proteinExistence type="inferred from homology"/>
<evidence type="ECO:0000256" key="2">
    <source>
        <dbReference type="ARBA" id="ARBA00022448"/>
    </source>
</evidence>
<sequence>MWRTWMSRKALALMGAGVALTLAVTGCGSTSDVSDSGSGASAQVAFGDQICGKGGSDKPGYQNTIKALPGAADKLSGAGSTFVAPIMSVWTKDYASTGKVEVAYQSIGSGGGVKQISEGTVDFGASDTPMKDEELAKAKGGEILHIPLTLGAVVPAYNVKGLSSGLKFDGETLGKIFAGKITKWNDPAIKELNSGVDLPDEPIAVAHRSDGSGTTAVWTDYLTKESPTWKSTLGEGKSAGKEVAWPVGIGGKGNEGVSGVVNQTEGSIGYVELAYALAQNMKYGQVKNKAGKFVQPCVATISKGTDGVQYPADLRTSLTDGPDADAYPITGTTYALVYAKQADAAKGAALVNFLAWALTTGQDAASQVDYAPLGKDLQQLAFGQLKKITVNGAAVS</sequence>
<keyword evidence="2 4" id="KW-0813">Transport</keyword>
<dbReference type="NCBIfam" id="TIGR00975">
    <property type="entry name" value="3a0107s03"/>
    <property type="match status" value="1"/>
</dbReference>
<feature type="chain" id="PRO_5047507296" description="Phosphate-binding protein" evidence="5">
    <location>
        <begin position="22"/>
        <end position="396"/>
    </location>
</feature>